<protein>
    <submittedName>
        <fullName evidence="1">Uncharacterized protein</fullName>
    </submittedName>
</protein>
<organism evidence="1 2">
    <name type="scientific">Immersiella caudata</name>
    <dbReference type="NCBI Taxonomy" id="314043"/>
    <lineage>
        <taxon>Eukaryota</taxon>
        <taxon>Fungi</taxon>
        <taxon>Dikarya</taxon>
        <taxon>Ascomycota</taxon>
        <taxon>Pezizomycotina</taxon>
        <taxon>Sordariomycetes</taxon>
        <taxon>Sordariomycetidae</taxon>
        <taxon>Sordariales</taxon>
        <taxon>Lasiosphaeriaceae</taxon>
        <taxon>Immersiella</taxon>
    </lineage>
</organism>
<gene>
    <name evidence="1" type="ORF">B0T14DRAFT_569542</name>
</gene>
<evidence type="ECO:0000313" key="2">
    <source>
        <dbReference type="Proteomes" id="UP001175000"/>
    </source>
</evidence>
<accession>A0AA40BTW9</accession>
<reference evidence="1" key="1">
    <citation type="submission" date="2023-06" db="EMBL/GenBank/DDBJ databases">
        <title>Genome-scale phylogeny and comparative genomics of the fungal order Sordariales.</title>
        <authorList>
            <consortium name="Lawrence Berkeley National Laboratory"/>
            <person name="Hensen N."/>
            <person name="Bonometti L."/>
            <person name="Westerberg I."/>
            <person name="Brannstrom I.O."/>
            <person name="Guillou S."/>
            <person name="Cros-Aarteil S."/>
            <person name="Calhoun S."/>
            <person name="Haridas S."/>
            <person name="Kuo A."/>
            <person name="Mondo S."/>
            <person name="Pangilinan J."/>
            <person name="Riley R."/>
            <person name="Labutti K."/>
            <person name="Andreopoulos B."/>
            <person name="Lipzen A."/>
            <person name="Chen C."/>
            <person name="Yanf M."/>
            <person name="Daum C."/>
            <person name="Ng V."/>
            <person name="Clum A."/>
            <person name="Steindorff A."/>
            <person name="Ohm R."/>
            <person name="Martin F."/>
            <person name="Silar P."/>
            <person name="Natvig D."/>
            <person name="Lalanne C."/>
            <person name="Gautier V."/>
            <person name="Ament-Velasquez S.L."/>
            <person name="Kruys A."/>
            <person name="Hutchinson M.I."/>
            <person name="Powell A.J."/>
            <person name="Barry K."/>
            <person name="Miller A.N."/>
            <person name="Grigoriev I.V."/>
            <person name="Debuchy R."/>
            <person name="Gladieux P."/>
            <person name="Thoren M.H."/>
            <person name="Johannesson H."/>
        </authorList>
    </citation>
    <scope>NUCLEOTIDE SEQUENCE</scope>
    <source>
        <strain evidence="1">CBS 606.72</strain>
    </source>
</reference>
<dbReference type="AlphaFoldDB" id="A0AA40BTW9"/>
<evidence type="ECO:0000313" key="1">
    <source>
        <dbReference type="EMBL" id="KAK0613506.1"/>
    </source>
</evidence>
<proteinExistence type="predicted"/>
<sequence>MNLRRRTQKPIATLPMLNGKVYAVWDPIAVPAGPRNKHLSTIPQSADGEKLVHEVVAGVPISFVGPGIKSMSEAAVANGLVS</sequence>
<keyword evidence="2" id="KW-1185">Reference proteome</keyword>
<dbReference type="EMBL" id="JAULSU010000006">
    <property type="protein sequence ID" value="KAK0613506.1"/>
    <property type="molecule type" value="Genomic_DNA"/>
</dbReference>
<comment type="caution">
    <text evidence="1">The sequence shown here is derived from an EMBL/GenBank/DDBJ whole genome shotgun (WGS) entry which is preliminary data.</text>
</comment>
<dbReference type="Proteomes" id="UP001175000">
    <property type="component" value="Unassembled WGS sequence"/>
</dbReference>
<name>A0AA40BTW9_9PEZI</name>